<dbReference type="InterPro" id="IPR041985">
    <property type="entry name" value="Ribosomal_eL14_KOW"/>
</dbReference>
<evidence type="ECO:0000256" key="1">
    <source>
        <dbReference type="ARBA" id="ARBA00006592"/>
    </source>
</evidence>
<dbReference type="InterPro" id="IPR002784">
    <property type="entry name" value="Ribosomal_eL14_dom"/>
</dbReference>
<dbReference type="GO" id="GO:0003735">
    <property type="term" value="F:structural constituent of ribosome"/>
    <property type="evidence" value="ECO:0007669"/>
    <property type="project" value="InterPro"/>
</dbReference>
<dbReference type="GO" id="GO:0022625">
    <property type="term" value="C:cytosolic large ribosomal subunit"/>
    <property type="evidence" value="ECO:0007669"/>
    <property type="project" value="TreeGrafter"/>
</dbReference>
<organism evidence="7 8">
    <name type="scientific">Mus spicilegus</name>
    <name type="common">Mound-building mouse</name>
    <dbReference type="NCBI Taxonomy" id="10103"/>
    <lineage>
        <taxon>Eukaryota</taxon>
        <taxon>Metazoa</taxon>
        <taxon>Chordata</taxon>
        <taxon>Craniata</taxon>
        <taxon>Vertebrata</taxon>
        <taxon>Euteleostomi</taxon>
        <taxon>Mammalia</taxon>
        <taxon>Eutheria</taxon>
        <taxon>Euarchontoglires</taxon>
        <taxon>Glires</taxon>
        <taxon>Rodentia</taxon>
        <taxon>Myomorpha</taxon>
        <taxon>Muroidea</taxon>
        <taxon>Muridae</taxon>
        <taxon>Murinae</taxon>
        <taxon>Mus</taxon>
        <taxon>Mus</taxon>
    </lineage>
</organism>
<evidence type="ECO:0000259" key="6">
    <source>
        <dbReference type="Pfam" id="PF01929"/>
    </source>
</evidence>
<feature type="domain" description="Large ribosomal subunit protein eL14" evidence="6">
    <location>
        <begin position="41"/>
        <end position="108"/>
    </location>
</feature>
<sequence>MIYRALRYMEVGRVAYISFGPHPGKLVATVGVIDQKRVLATPFKCMQLTGFILEFPHSARQNYVRKAWEKAGIDAKWAATRWAKKIGARERLAKMTDFDRLKVMKKNREGWGVCVHKGTYTAYMLVTKERLSGS</sequence>
<evidence type="ECO:0000256" key="3">
    <source>
        <dbReference type="ARBA" id="ARBA00023274"/>
    </source>
</evidence>
<dbReference type="PANTHER" id="PTHR11127:SF2">
    <property type="entry name" value="LARGE RIBOSOMAL SUBUNIT PROTEIN EL14"/>
    <property type="match status" value="1"/>
</dbReference>
<protein>
    <recommendedName>
        <fullName evidence="4">Large ribosomal subunit protein eL14</fullName>
    </recommendedName>
    <alternativeName>
        <fullName evidence="5">60S ribosomal protein L14</fullName>
    </alternativeName>
</protein>
<comment type="similarity">
    <text evidence="1">Belongs to the eukaryotic ribosomal protein eL14 family.</text>
</comment>
<keyword evidence="8" id="KW-1185">Reference proteome</keyword>
<dbReference type="Proteomes" id="UP000694415">
    <property type="component" value="Unplaced"/>
</dbReference>
<dbReference type="AlphaFoldDB" id="A0A8C6GMG9"/>
<dbReference type="SUPFAM" id="SSF50104">
    <property type="entry name" value="Translation proteins SH3-like domain"/>
    <property type="match status" value="1"/>
</dbReference>
<dbReference type="InterPro" id="IPR014722">
    <property type="entry name" value="Rib_uL2_dom2"/>
</dbReference>
<dbReference type="Ensembl" id="ENSMSIT00000011018.1">
    <property type="protein sequence ID" value="ENSMSIP00000008640.1"/>
    <property type="gene ID" value="ENSMSIG00000007691.1"/>
</dbReference>
<dbReference type="InterPro" id="IPR008991">
    <property type="entry name" value="Translation_prot_SH3-like_sf"/>
</dbReference>
<evidence type="ECO:0000313" key="7">
    <source>
        <dbReference type="Ensembl" id="ENSMSIP00000008640.1"/>
    </source>
</evidence>
<evidence type="ECO:0000256" key="2">
    <source>
        <dbReference type="ARBA" id="ARBA00022980"/>
    </source>
</evidence>
<keyword evidence="3" id="KW-0687">Ribonucleoprotein</keyword>
<dbReference type="PANTHER" id="PTHR11127">
    <property type="entry name" value="60S RIBOSOMAL PROTEIN L14"/>
    <property type="match status" value="1"/>
</dbReference>
<evidence type="ECO:0000256" key="5">
    <source>
        <dbReference type="ARBA" id="ARBA00035318"/>
    </source>
</evidence>
<name>A0A8C6GMG9_MUSSI</name>
<dbReference type="InterPro" id="IPR039660">
    <property type="entry name" value="Ribosomal_eL14"/>
</dbReference>
<reference evidence="7" key="2">
    <citation type="submission" date="2025-09" db="UniProtKB">
        <authorList>
            <consortium name="Ensembl"/>
        </authorList>
    </citation>
    <scope>IDENTIFICATION</scope>
</reference>
<dbReference type="Pfam" id="PF01929">
    <property type="entry name" value="Ribosomal_L14e"/>
    <property type="match status" value="1"/>
</dbReference>
<evidence type="ECO:0000313" key="8">
    <source>
        <dbReference type="Proteomes" id="UP000694415"/>
    </source>
</evidence>
<accession>A0A8C6GMG9</accession>
<dbReference type="GO" id="GO:0042273">
    <property type="term" value="P:ribosomal large subunit biogenesis"/>
    <property type="evidence" value="ECO:0007669"/>
    <property type="project" value="TreeGrafter"/>
</dbReference>
<evidence type="ECO:0000256" key="4">
    <source>
        <dbReference type="ARBA" id="ARBA00035215"/>
    </source>
</evidence>
<reference evidence="7" key="1">
    <citation type="submission" date="2025-08" db="UniProtKB">
        <authorList>
            <consortium name="Ensembl"/>
        </authorList>
    </citation>
    <scope>IDENTIFICATION</scope>
</reference>
<keyword evidence="2" id="KW-0689">Ribosomal protein</keyword>
<proteinExistence type="inferred from homology"/>
<dbReference type="CDD" id="cd06088">
    <property type="entry name" value="KOW_RPL14"/>
    <property type="match status" value="1"/>
</dbReference>
<dbReference type="GO" id="GO:0006412">
    <property type="term" value="P:translation"/>
    <property type="evidence" value="ECO:0007669"/>
    <property type="project" value="InterPro"/>
</dbReference>
<dbReference type="GO" id="GO:0003723">
    <property type="term" value="F:RNA binding"/>
    <property type="evidence" value="ECO:0007669"/>
    <property type="project" value="InterPro"/>
</dbReference>
<dbReference type="GeneTree" id="ENSGT00390000007888"/>
<dbReference type="Gene3D" id="2.30.30.30">
    <property type="match status" value="1"/>
</dbReference>